<keyword evidence="3" id="KW-1185">Reference proteome</keyword>
<dbReference type="Proteomes" id="UP001328107">
    <property type="component" value="Unassembled WGS sequence"/>
</dbReference>
<evidence type="ECO:0000256" key="1">
    <source>
        <dbReference type="SAM" id="MobiDB-lite"/>
    </source>
</evidence>
<feature type="compositionally biased region" description="Basic and acidic residues" evidence="1">
    <location>
        <begin position="123"/>
        <end position="142"/>
    </location>
</feature>
<protein>
    <submittedName>
        <fullName evidence="2">Uncharacterized protein</fullName>
    </submittedName>
</protein>
<feature type="compositionally biased region" description="Pro residues" evidence="1">
    <location>
        <begin position="143"/>
        <end position="154"/>
    </location>
</feature>
<feature type="compositionally biased region" description="Polar residues" evidence="1">
    <location>
        <begin position="156"/>
        <end position="174"/>
    </location>
</feature>
<accession>A0AAN5CIR6</accession>
<gene>
    <name evidence="2" type="ORF">PMAYCL1PPCAC_15366</name>
</gene>
<reference evidence="3" key="1">
    <citation type="submission" date="2022-10" db="EMBL/GenBank/DDBJ databases">
        <title>Genome assembly of Pristionchus species.</title>
        <authorList>
            <person name="Yoshida K."/>
            <person name="Sommer R.J."/>
        </authorList>
    </citation>
    <scope>NUCLEOTIDE SEQUENCE [LARGE SCALE GENOMIC DNA]</scope>
    <source>
        <strain evidence="3">RS5460</strain>
    </source>
</reference>
<feature type="compositionally biased region" description="Polar residues" evidence="1">
    <location>
        <begin position="82"/>
        <end position="95"/>
    </location>
</feature>
<name>A0AAN5CIR6_9BILA</name>
<feature type="region of interest" description="Disordered" evidence="1">
    <location>
        <begin position="41"/>
        <end position="187"/>
    </location>
</feature>
<evidence type="ECO:0000313" key="2">
    <source>
        <dbReference type="EMBL" id="GMR45171.1"/>
    </source>
</evidence>
<feature type="non-terminal residue" evidence="2">
    <location>
        <position position="1"/>
    </location>
</feature>
<comment type="caution">
    <text evidence="2">The sequence shown here is derived from an EMBL/GenBank/DDBJ whole genome shotgun (WGS) entry which is preliminary data.</text>
</comment>
<evidence type="ECO:0000313" key="3">
    <source>
        <dbReference type="Proteomes" id="UP001328107"/>
    </source>
</evidence>
<dbReference type="AlphaFoldDB" id="A0AAN5CIR6"/>
<dbReference type="EMBL" id="BTRK01000004">
    <property type="protein sequence ID" value="GMR45171.1"/>
    <property type="molecule type" value="Genomic_DNA"/>
</dbReference>
<sequence length="244" mass="25999">FTLVISFFRHCCFARSLIQARCIDFAAVILSISQNGKSLMSATTQNGFSRPRSHADGSVFNGSSTSAKKYPVCPPPPPAPRISQSTHSPDSTTSGIKRVDSNGMKRGPRTPPDPEPISPPRPVRKEERSHSEKSRSSTDRPRPPPPPPPGPPPNRALQSAPSTSGTASNINGNYNVPPHHVKYGGPYGGGMSNGHSMPPGVVPPPMPPPMGFGGHPSHYVPGPPPISPYYAVHPPYVHRLLPIS</sequence>
<organism evidence="2 3">
    <name type="scientific">Pristionchus mayeri</name>
    <dbReference type="NCBI Taxonomy" id="1317129"/>
    <lineage>
        <taxon>Eukaryota</taxon>
        <taxon>Metazoa</taxon>
        <taxon>Ecdysozoa</taxon>
        <taxon>Nematoda</taxon>
        <taxon>Chromadorea</taxon>
        <taxon>Rhabditida</taxon>
        <taxon>Rhabditina</taxon>
        <taxon>Diplogasteromorpha</taxon>
        <taxon>Diplogasteroidea</taxon>
        <taxon>Neodiplogasteridae</taxon>
        <taxon>Pristionchus</taxon>
    </lineage>
</organism>
<proteinExistence type="predicted"/>
<feature type="compositionally biased region" description="Pro residues" evidence="1">
    <location>
        <begin position="109"/>
        <end position="121"/>
    </location>
</feature>